<dbReference type="AlphaFoldDB" id="F7SYV8"/>
<gene>
    <name evidence="1" type="ORF">AXXA_09308</name>
</gene>
<protein>
    <submittedName>
        <fullName evidence="1">Uncharacterized protein</fullName>
    </submittedName>
</protein>
<sequence>MMDGLERQTIYMGAGIEQARPAAGAGGRQGRPTWPF</sequence>
<dbReference type="HOGENOM" id="CLU_3353998_0_0_4"/>
<comment type="caution">
    <text evidence="1">The sequence shown here is derived from an EMBL/GenBank/DDBJ whole genome shotgun (WGS) entry which is preliminary data.</text>
</comment>
<proteinExistence type="predicted"/>
<organism evidence="1 2">
    <name type="scientific">Achromobacter insuavis AXX-A</name>
    <dbReference type="NCBI Taxonomy" id="1003200"/>
    <lineage>
        <taxon>Bacteria</taxon>
        <taxon>Pseudomonadati</taxon>
        <taxon>Pseudomonadota</taxon>
        <taxon>Betaproteobacteria</taxon>
        <taxon>Burkholderiales</taxon>
        <taxon>Alcaligenaceae</taxon>
        <taxon>Achromobacter</taxon>
    </lineage>
</organism>
<name>F7SYV8_9BURK</name>
<reference evidence="1 2" key="1">
    <citation type="submission" date="2011-06" db="EMBL/GenBank/DDBJ databases">
        <authorList>
            <person name="Bador J."/>
            <person name="Amoureux L."/>
            <person name="Neuwirth C."/>
        </authorList>
    </citation>
    <scope>NUCLEOTIDE SEQUENCE [LARGE SCALE GENOMIC DNA]</scope>
    <source>
        <strain evidence="1 2">AXX-A</strain>
    </source>
</reference>
<dbReference type="EMBL" id="AFRQ01000037">
    <property type="protein sequence ID" value="EGP46628.1"/>
    <property type="molecule type" value="Genomic_DNA"/>
</dbReference>
<evidence type="ECO:0000313" key="1">
    <source>
        <dbReference type="EMBL" id="EGP46628.1"/>
    </source>
</evidence>
<accession>F7SYV8</accession>
<dbReference type="Proteomes" id="UP000004853">
    <property type="component" value="Unassembled WGS sequence"/>
</dbReference>
<evidence type="ECO:0000313" key="2">
    <source>
        <dbReference type="Proteomes" id="UP000004853"/>
    </source>
</evidence>